<evidence type="ECO:0000256" key="1">
    <source>
        <dbReference type="ARBA" id="ARBA00022786"/>
    </source>
</evidence>
<evidence type="ECO:0000259" key="3">
    <source>
        <dbReference type="PROSITE" id="PS51649"/>
    </source>
</evidence>
<dbReference type="GO" id="GO:0016567">
    <property type="term" value="P:protein ubiquitination"/>
    <property type="evidence" value="ECO:0007669"/>
    <property type="project" value="UniProtKB-UniPathway"/>
</dbReference>
<dbReference type="PROSITE" id="PS51649">
    <property type="entry name" value="NPH3"/>
    <property type="match status" value="1"/>
</dbReference>
<dbReference type="InterPro" id="IPR043454">
    <property type="entry name" value="NPH3/RPT2-like"/>
</dbReference>
<dbReference type="InterPro" id="IPR027356">
    <property type="entry name" value="NPH3_dom"/>
</dbReference>
<keyword evidence="1" id="KW-0833">Ubl conjugation pathway</keyword>
<reference evidence="5" key="1">
    <citation type="journal article" date="2019" name="Plant Biotechnol. J.">
        <title>Genome sequencing of the Australian wild diploid species Gossypium australe highlights disease resistance and delayed gland morphogenesis.</title>
        <authorList>
            <person name="Cai Y."/>
            <person name="Cai X."/>
            <person name="Wang Q."/>
            <person name="Wang P."/>
            <person name="Zhang Y."/>
            <person name="Cai C."/>
            <person name="Xu Y."/>
            <person name="Wang K."/>
            <person name="Zhou Z."/>
            <person name="Wang C."/>
            <person name="Geng S."/>
            <person name="Li B."/>
            <person name="Dong Q."/>
            <person name="Hou Y."/>
            <person name="Wang H."/>
            <person name="Ai P."/>
            <person name="Liu Z."/>
            <person name="Yi F."/>
            <person name="Sun M."/>
            <person name="An G."/>
            <person name="Cheng J."/>
            <person name="Zhang Y."/>
            <person name="Shi Q."/>
            <person name="Xie Y."/>
            <person name="Shi X."/>
            <person name="Chang Y."/>
            <person name="Huang F."/>
            <person name="Chen Y."/>
            <person name="Hong S."/>
            <person name="Mi L."/>
            <person name="Sun Q."/>
            <person name="Zhang L."/>
            <person name="Zhou B."/>
            <person name="Peng R."/>
            <person name="Zhang X."/>
            <person name="Liu F."/>
        </authorList>
    </citation>
    <scope>NUCLEOTIDE SEQUENCE [LARGE SCALE GENOMIC DNA]</scope>
    <source>
        <strain evidence="5">cv. PA1801</strain>
    </source>
</reference>
<dbReference type="Pfam" id="PF03000">
    <property type="entry name" value="NPH3"/>
    <property type="match status" value="1"/>
</dbReference>
<dbReference type="PANTHER" id="PTHR32370">
    <property type="entry name" value="OS12G0117600 PROTEIN"/>
    <property type="match status" value="1"/>
</dbReference>
<accession>A0A5B6WEV1</accession>
<dbReference type="OrthoDB" id="624345at2759"/>
<feature type="domain" description="NPH3" evidence="3">
    <location>
        <begin position="1"/>
        <end position="61"/>
    </location>
</feature>
<keyword evidence="5" id="KW-1185">Reference proteome</keyword>
<comment type="similarity">
    <text evidence="2">Belongs to the NPH3 family.</text>
</comment>
<dbReference type="EMBL" id="SMMG02000003">
    <property type="protein sequence ID" value="KAA3480341.1"/>
    <property type="molecule type" value="Genomic_DNA"/>
</dbReference>
<comment type="caution">
    <text evidence="4">The sequence shown here is derived from an EMBL/GenBank/DDBJ whole genome shotgun (WGS) entry which is preliminary data.</text>
</comment>
<organism evidence="4 5">
    <name type="scientific">Gossypium australe</name>
    <dbReference type="NCBI Taxonomy" id="47621"/>
    <lineage>
        <taxon>Eukaryota</taxon>
        <taxon>Viridiplantae</taxon>
        <taxon>Streptophyta</taxon>
        <taxon>Embryophyta</taxon>
        <taxon>Tracheophyta</taxon>
        <taxon>Spermatophyta</taxon>
        <taxon>Magnoliopsida</taxon>
        <taxon>eudicotyledons</taxon>
        <taxon>Gunneridae</taxon>
        <taxon>Pentapetalae</taxon>
        <taxon>rosids</taxon>
        <taxon>malvids</taxon>
        <taxon>Malvales</taxon>
        <taxon>Malvaceae</taxon>
        <taxon>Malvoideae</taxon>
        <taxon>Gossypium</taxon>
    </lineage>
</organism>
<proteinExistence type="inferred from homology"/>
<gene>
    <name evidence="4" type="ORF">EPI10_020783</name>
</gene>
<name>A0A5B6WEV1_9ROSI</name>
<dbReference type="Proteomes" id="UP000325315">
    <property type="component" value="Unassembled WGS sequence"/>
</dbReference>
<evidence type="ECO:0000313" key="4">
    <source>
        <dbReference type="EMBL" id="KAA3480341.1"/>
    </source>
</evidence>
<protein>
    <submittedName>
        <fullName evidence="4">BTB/POZ domain-containing protein isoform X2</fullName>
    </submittedName>
</protein>
<sequence length="63" mass="7301">MDYTEPSMFSSRHFMKDTERYRLCKTIDCQKLSQEACSHAAQNERLPVQMVSKSISLFSPKSP</sequence>
<evidence type="ECO:0000313" key="5">
    <source>
        <dbReference type="Proteomes" id="UP000325315"/>
    </source>
</evidence>
<dbReference type="UniPathway" id="UPA00143"/>
<dbReference type="AlphaFoldDB" id="A0A5B6WEV1"/>
<evidence type="ECO:0000256" key="2">
    <source>
        <dbReference type="PROSITE-ProRule" id="PRU00982"/>
    </source>
</evidence>